<dbReference type="InterPro" id="IPR016161">
    <property type="entry name" value="Ald_DH/histidinol_DH"/>
</dbReference>
<dbReference type="PANTHER" id="PTHR43570">
    <property type="entry name" value="ALDEHYDE DEHYDROGENASE"/>
    <property type="match status" value="1"/>
</dbReference>
<evidence type="ECO:0000259" key="8">
    <source>
        <dbReference type="Pfam" id="PF00171"/>
    </source>
</evidence>
<evidence type="ECO:0000313" key="10">
    <source>
        <dbReference type="Proteomes" id="UP001253193"/>
    </source>
</evidence>
<dbReference type="GO" id="GO:0004029">
    <property type="term" value="F:aldehyde dehydrogenase (NAD+) activity"/>
    <property type="evidence" value="ECO:0007669"/>
    <property type="project" value="TreeGrafter"/>
</dbReference>
<dbReference type="EMBL" id="JAUHGG010000002">
    <property type="protein sequence ID" value="MDS1820127.1"/>
    <property type="molecule type" value="Genomic_DNA"/>
</dbReference>
<dbReference type="Gene3D" id="3.40.605.10">
    <property type="entry name" value="Aldehyde Dehydrogenase, Chain A, domain 1"/>
    <property type="match status" value="1"/>
</dbReference>
<protein>
    <recommendedName>
        <fullName evidence="4">Aldehyde dehydrogenase</fullName>
    </recommendedName>
</protein>
<dbReference type="Proteomes" id="UP001253193">
    <property type="component" value="Unassembled WGS sequence"/>
</dbReference>
<evidence type="ECO:0000313" key="9">
    <source>
        <dbReference type="EMBL" id="MDS1820127.1"/>
    </source>
</evidence>
<dbReference type="Gene3D" id="3.40.309.10">
    <property type="entry name" value="Aldehyde Dehydrogenase, Chain A, domain 2"/>
    <property type="match status" value="1"/>
</dbReference>
<keyword evidence="2 4" id="KW-0560">Oxidoreductase</keyword>
<dbReference type="AlphaFoldDB" id="A0AAW8PV90"/>
<evidence type="ECO:0000256" key="2">
    <source>
        <dbReference type="ARBA" id="ARBA00023002"/>
    </source>
</evidence>
<dbReference type="InterPro" id="IPR015590">
    <property type="entry name" value="Aldehyde_DH_dom"/>
</dbReference>
<dbReference type="GO" id="GO:0006081">
    <property type="term" value="P:aldehyde metabolic process"/>
    <property type="evidence" value="ECO:0007669"/>
    <property type="project" value="InterPro"/>
</dbReference>
<organism evidence="9 10">
    <name type="scientific">Vibrio parahaemolyticus</name>
    <dbReference type="NCBI Taxonomy" id="670"/>
    <lineage>
        <taxon>Bacteria</taxon>
        <taxon>Pseudomonadati</taxon>
        <taxon>Pseudomonadota</taxon>
        <taxon>Gammaproteobacteria</taxon>
        <taxon>Vibrionales</taxon>
        <taxon>Vibrionaceae</taxon>
        <taxon>Vibrio</taxon>
    </lineage>
</organism>
<accession>A0AAW8PV90</accession>
<name>A0AAW8PV90_VIBPH</name>
<dbReference type="PIRSF" id="PIRSF036492">
    <property type="entry name" value="ALDH"/>
    <property type="match status" value="1"/>
</dbReference>
<comment type="similarity">
    <text evidence="1 4 7">Belongs to the aldehyde dehydrogenase family.</text>
</comment>
<dbReference type="PROSITE" id="PS00687">
    <property type="entry name" value="ALDEHYDE_DEHYDR_GLU"/>
    <property type="match status" value="1"/>
</dbReference>
<feature type="active site" evidence="5">
    <location>
        <position position="252"/>
    </location>
</feature>
<dbReference type="InterPro" id="IPR016163">
    <property type="entry name" value="Ald_DH_C"/>
</dbReference>
<dbReference type="InterPro" id="IPR012394">
    <property type="entry name" value="Aldehyde_DH_NAD(P)"/>
</dbReference>
<dbReference type="RefSeq" id="WP_140103335.1">
    <property type="nucleotide sequence ID" value="NZ_CP034286.1"/>
</dbReference>
<dbReference type="PANTHER" id="PTHR43570:SF20">
    <property type="entry name" value="ALDEHYDE DEHYDROGENASE ALDX-RELATED"/>
    <property type="match status" value="1"/>
</dbReference>
<proteinExistence type="inferred from homology"/>
<comment type="caution">
    <text evidence="9">The sequence shown here is derived from an EMBL/GenBank/DDBJ whole genome shotgun (WGS) entry which is preliminary data.</text>
</comment>
<evidence type="ECO:0000256" key="6">
    <source>
        <dbReference type="PROSITE-ProRule" id="PRU10007"/>
    </source>
</evidence>
<reference evidence="9" key="1">
    <citation type="submission" date="2023-06" db="EMBL/GenBank/DDBJ databases">
        <title>Genomic Diversity of Vibrio spp. and Metagenomic Analysis of Pathogens in Florida Gulf Coastal Waters Following Hurricane Ian.</title>
        <authorList>
            <person name="Brumfield K.D."/>
        </authorList>
    </citation>
    <scope>NUCLEOTIDE SEQUENCE</scope>
    <source>
        <strain evidence="9">WBS2B-138</strain>
    </source>
</reference>
<dbReference type="FunFam" id="3.40.309.10:FF:000003">
    <property type="entry name" value="Aldehyde dehydrogenase"/>
    <property type="match status" value="1"/>
</dbReference>
<dbReference type="SUPFAM" id="SSF53720">
    <property type="entry name" value="ALDH-like"/>
    <property type="match status" value="1"/>
</dbReference>
<dbReference type="InterPro" id="IPR016162">
    <property type="entry name" value="Ald_DH_N"/>
</dbReference>
<evidence type="ECO:0000256" key="1">
    <source>
        <dbReference type="ARBA" id="ARBA00009986"/>
    </source>
</evidence>
<dbReference type="Pfam" id="PF00171">
    <property type="entry name" value="Aldedh"/>
    <property type="match status" value="1"/>
</dbReference>
<dbReference type="CDD" id="cd07133">
    <property type="entry name" value="ALDH_CALDH_CalB"/>
    <property type="match status" value="1"/>
</dbReference>
<dbReference type="InterPro" id="IPR029510">
    <property type="entry name" value="Ald_DH_CS_GLU"/>
</dbReference>
<evidence type="ECO:0000256" key="3">
    <source>
        <dbReference type="ARBA" id="ARBA00023027"/>
    </source>
</evidence>
<evidence type="ECO:0000256" key="4">
    <source>
        <dbReference type="PIRNR" id="PIRNR036492"/>
    </source>
</evidence>
<gene>
    <name evidence="9" type="ORF">QX249_05635</name>
</gene>
<evidence type="ECO:0000256" key="7">
    <source>
        <dbReference type="RuleBase" id="RU003345"/>
    </source>
</evidence>
<sequence>MNAIAEVEVDNSLQQSLARLKAAYAAEPYPSLDERKQRLIMLKQALIANKQALVEALSDDFGYRSEFDTAMTDVLPTVSHINYTLKRLKKWCKPSKRESGLLLAPSKVTVQYQPLGVVGIISPWNFPVILSLAPLVTALAAGNRVMMKLSEFTPKTNKVIVNICRELSGYVEVFEGEADVAQAFSQLPFDHLLFTGSTNVGRAVAKAAAENLTPVTLELGGKSPVIIAEDADMKKAVDAILFGKCINAGQICVAPDYAFVPQERVEEFITLFLKRFEKLYLKSNKNQKLTHIINQRQYERLTALLEDAKTRGASLHTVEASPQEERLLYPHLVTNVSADMRIMQEEIFGPLLPIKPYKSLEEAIDYINQHQRPLALYVMSDDKSTIKHIVCNTHSGGVGINDTVLHVGAEDAPFGGIGQSGIGHYHGVEGFRTFSHAKTILHTPKWLPRTGALMRRRAMAIKAIQKIFVRL</sequence>
<evidence type="ECO:0000256" key="5">
    <source>
        <dbReference type="PIRSR" id="PIRSR036492-1"/>
    </source>
</evidence>
<feature type="domain" description="Aldehyde dehydrogenase" evidence="8">
    <location>
        <begin position="29"/>
        <end position="440"/>
    </location>
</feature>
<feature type="active site" evidence="5 6">
    <location>
        <position position="218"/>
    </location>
</feature>
<dbReference type="GO" id="GO:0005737">
    <property type="term" value="C:cytoplasm"/>
    <property type="evidence" value="ECO:0007669"/>
    <property type="project" value="TreeGrafter"/>
</dbReference>
<keyword evidence="3" id="KW-0520">NAD</keyword>